<reference evidence="4" key="1">
    <citation type="submission" date="2021-10" db="EMBL/GenBank/DDBJ databases">
        <title>Collection of gut derived symbiotic bacterial strains cultured from healthy donors.</title>
        <authorList>
            <person name="Lin H."/>
            <person name="Littmann E."/>
            <person name="Claire K."/>
            <person name="Pamer E."/>
        </authorList>
    </citation>
    <scope>NUCLEOTIDE SEQUENCE</scope>
    <source>
        <strain evidence="4">MSK.22.92</strain>
    </source>
</reference>
<comment type="caution">
    <text evidence="4">The sequence shown here is derived from an EMBL/GenBank/DDBJ whole genome shotgun (WGS) entry which is preliminary data.</text>
</comment>
<dbReference type="PROSITE" id="PS51736">
    <property type="entry name" value="RECOMBINASES_3"/>
    <property type="match status" value="1"/>
</dbReference>
<sequence length="516" mass="59334">MSKITAMYIRLSMEDEDVSLNQKEESNSVSSQRELLESFIGNHSELKDTKVQEYCDDGFTGTKFERPGYMKLMEDVRADKISCIVVKDLSRLGRDYIEVGSLLEQILPLYQVRVIAVNDNYDSDNYDGSTGGMNIAFKNLIYMLYSRDLSNKICSAKHTRILKGENISGQLRYGYVKDPNDKHKIIVDPEAAEVVKLIFELTAQGKRKTEVANYLNAHGIDTPSAYKKRKGSRNVFHAVEVKSLWSTSSIRDILNDEVYLGKLIWNKTKKRIGSNNTSSYVPKDEWMVIENCHEPIITQELFDMAHANSKKYIRPKRGKRNYNPFYYCGVCGRALAPSKRVKGDILLCYSSRIEENSPCKSNRVEIAKVEDAIMKTVNMYATVYLDEKGIKRAGKSKEVSPEEKIATLEKKVKSLSSKKMMLYSDYKDDKLTREEYVKRSKAMVEQIDELHQEIEQLKTEIPPEDNSSSKFETQLESIINMESFDREKIQKVIKKVIINGEDNIEIVWNTDDPFFK</sequence>
<dbReference type="AlphaFoldDB" id="A0AAW4WT85"/>
<dbReference type="InterPro" id="IPR011109">
    <property type="entry name" value="DNA_bind_recombinase_dom"/>
</dbReference>
<evidence type="ECO:0000313" key="4">
    <source>
        <dbReference type="EMBL" id="MCC2748424.1"/>
    </source>
</evidence>
<organism evidence="4 5">
    <name type="scientific">Agathobacter rectalis</name>
    <dbReference type="NCBI Taxonomy" id="39491"/>
    <lineage>
        <taxon>Bacteria</taxon>
        <taxon>Bacillati</taxon>
        <taxon>Bacillota</taxon>
        <taxon>Clostridia</taxon>
        <taxon>Lachnospirales</taxon>
        <taxon>Lachnospiraceae</taxon>
        <taxon>Agathobacter</taxon>
    </lineage>
</organism>
<dbReference type="Pfam" id="PF00239">
    <property type="entry name" value="Resolvase"/>
    <property type="match status" value="1"/>
</dbReference>
<keyword evidence="1" id="KW-0175">Coiled coil</keyword>
<dbReference type="RefSeq" id="WP_173849699.1">
    <property type="nucleotide sequence ID" value="NZ_JAAISB010000046.1"/>
</dbReference>
<proteinExistence type="predicted"/>
<dbReference type="Gene3D" id="3.90.1750.20">
    <property type="entry name" value="Putative Large Serine Recombinase, Chain B, Domain 2"/>
    <property type="match status" value="1"/>
</dbReference>
<dbReference type="InterPro" id="IPR006119">
    <property type="entry name" value="Resolv_N"/>
</dbReference>
<dbReference type="PROSITE" id="PS51737">
    <property type="entry name" value="RECOMBINASE_DNA_BIND"/>
    <property type="match status" value="1"/>
</dbReference>
<evidence type="ECO:0000259" key="2">
    <source>
        <dbReference type="PROSITE" id="PS51736"/>
    </source>
</evidence>
<dbReference type="InterPro" id="IPR036162">
    <property type="entry name" value="Resolvase-like_N_sf"/>
</dbReference>
<dbReference type="GO" id="GO:0000150">
    <property type="term" value="F:DNA strand exchange activity"/>
    <property type="evidence" value="ECO:0007669"/>
    <property type="project" value="InterPro"/>
</dbReference>
<dbReference type="PANTHER" id="PTHR30461:SF23">
    <property type="entry name" value="DNA RECOMBINASE-RELATED"/>
    <property type="match status" value="1"/>
</dbReference>
<feature type="domain" description="Resolvase/invertase-type recombinase catalytic" evidence="2">
    <location>
        <begin position="4"/>
        <end position="164"/>
    </location>
</feature>
<accession>A0AAW4WT85</accession>
<dbReference type="Pfam" id="PF07508">
    <property type="entry name" value="Recombinase"/>
    <property type="match status" value="1"/>
</dbReference>
<dbReference type="Gene3D" id="3.40.50.1390">
    <property type="entry name" value="Resolvase, N-terminal catalytic domain"/>
    <property type="match status" value="1"/>
</dbReference>
<evidence type="ECO:0000259" key="3">
    <source>
        <dbReference type="PROSITE" id="PS51737"/>
    </source>
</evidence>
<dbReference type="SMART" id="SM00857">
    <property type="entry name" value="Resolvase"/>
    <property type="match status" value="1"/>
</dbReference>
<evidence type="ECO:0000256" key="1">
    <source>
        <dbReference type="SAM" id="Coils"/>
    </source>
</evidence>
<dbReference type="Proteomes" id="UP001197847">
    <property type="component" value="Unassembled WGS sequence"/>
</dbReference>
<dbReference type="EMBL" id="JAJFBX010000035">
    <property type="protein sequence ID" value="MCC2748424.1"/>
    <property type="molecule type" value="Genomic_DNA"/>
</dbReference>
<evidence type="ECO:0000313" key="5">
    <source>
        <dbReference type="Proteomes" id="UP001197847"/>
    </source>
</evidence>
<dbReference type="GO" id="GO:0003677">
    <property type="term" value="F:DNA binding"/>
    <property type="evidence" value="ECO:0007669"/>
    <property type="project" value="InterPro"/>
</dbReference>
<protein>
    <submittedName>
        <fullName evidence="4">Recombinase family protein</fullName>
    </submittedName>
</protein>
<gene>
    <name evidence="4" type="ORF">LK487_15585</name>
</gene>
<dbReference type="SUPFAM" id="SSF53041">
    <property type="entry name" value="Resolvase-like"/>
    <property type="match status" value="1"/>
</dbReference>
<dbReference type="PANTHER" id="PTHR30461">
    <property type="entry name" value="DNA-INVERTASE FROM LAMBDOID PROPHAGE"/>
    <property type="match status" value="1"/>
</dbReference>
<dbReference type="InterPro" id="IPR050639">
    <property type="entry name" value="SSR_resolvase"/>
</dbReference>
<dbReference type="InterPro" id="IPR038109">
    <property type="entry name" value="DNA_bind_recomb_sf"/>
</dbReference>
<feature type="domain" description="Recombinase" evidence="3">
    <location>
        <begin position="172"/>
        <end position="318"/>
    </location>
</feature>
<name>A0AAW4WT85_9FIRM</name>
<feature type="coiled-coil region" evidence="1">
    <location>
        <begin position="433"/>
        <end position="460"/>
    </location>
</feature>